<organism evidence="3 4">
    <name type="scientific">Nocardioides marmoribigeumensis</name>
    <dbReference type="NCBI Taxonomy" id="433649"/>
    <lineage>
        <taxon>Bacteria</taxon>
        <taxon>Bacillati</taxon>
        <taxon>Actinomycetota</taxon>
        <taxon>Actinomycetes</taxon>
        <taxon>Propionibacteriales</taxon>
        <taxon>Nocardioidaceae</taxon>
        <taxon>Nocardioides</taxon>
    </lineage>
</organism>
<dbReference type="PANTHER" id="PTHR43540">
    <property type="entry name" value="PEROXYUREIDOACRYLATE/UREIDOACRYLATE AMIDOHYDROLASE-RELATED"/>
    <property type="match status" value="1"/>
</dbReference>
<gene>
    <name evidence="3" type="ORF">J2S63_001451</name>
</gene>
<evidence type="ECO:0000313" key="4">
    <source>
        <dbReference type="Proteomes" id="UP001183648"/>
    </source>
</evidence>
<accession>A0ABU2BTD2</accession>
<sequence length="181" mass="18772">MASGLMVIDIQNDYFPGGAFPLVDPEDAAQRAAEVLGRFRAAGLPVVHVQHVMASPDAPFFVRGTEGVEIHPLVAPIEGEPVVQKASPNAFLGTGLDELLDDLDVDHLVVVGMQTNLCIDASVRAASDLGHTVTVVGDACAAVGLEHRGRAVPGADVHAAFLAAIDGSYADVVDSEDLLVS</sequence>
<dbReference type="InterPro" id="IPR000868">
    <property type="entry name" value="Isochorismatase-like_dom"/>
</dbReference>
<dbReference type="InterPro" id="IPR050272">
    <property type="entry name" value="Isochorismatase-like_hydrls"/>
</dbReference>
<dbReference type="Gene3D" id="3.40.50.850">
    <property type="entry name" value="Isochorismatase-like"/>
    <property type="match status" value="1"/>
</dbReference>
<protein>
    <submittedName>
        <fullName evidence="3">Nicotinamidase-related amidase</fullName>
    </submittedName>
</protein>
<keyword evidence="4" id="KW-1185">Reference proteome</keyword>
<dbReference type="RefSeq" id="WP_310300577.1">
    <property type="nucleotide sequence ID" value="NZ_BAAAPS010000008.1"/>
</dbReference>
<dbReference type="CDD" id="cd01014">
    <property type="entry name" value="nicotinamidase_related"/>
    <property type="match status" value="1"/>
</dbReference>
<name>A0ABU2BTD2_9ACTN</name>
<dbReference type="EMBL" id="JAVDYG010000001">
    <property type="protein sequence ID" value="MDR7361898.1"/>
    <property type="molecule type" value="Genomic_DNA"/>
</dbReference>
<evidence type="ECO:0000256" key="1">
    <source>
        <dbReference type="ARBA" id="ARBA00022801"/>
    </source>
</evidence>
<evidence type="ECO:0000313" key="3">
    <source>
        <dbReference type="EMBL" id="MDR7361898.1"/>
    </source>
</evidence>
<evidence type="ECO:0000259" key="2">
    <source>
        <dbReference type="Pfam" id="PF00857"/>
    </source>
</evidence>
<dbReference type="InterPro" id="IPR036380">
    <property type="entry name" value="Isochorismatase-like_sf"/>
</dbReference>
<keyword evidence="1" id="KW-0378">Hydrolase</keyword>
<feature type="domain" description="Isochorismatase-like" evidence="2">
    <location>
        <begin position="5"/>
        <end position="155"/>
    </location>
</feature>
<dbReference type="PANTHER" id="PTHR43540:SF1">
    <property type="entry name" value="ISOCHORISMATASE HYDROLASE"/>
    <property type="match status" value="1"/>
</dbReference>
<reference evidence="3 4" key="1">
    <citation type="submission" date="2023-07" db="EMBL/GenBank/DDBJ databases">
        <title>Sequencing the genomes of 1000 actinobacteria strains.</title>
        <authorList>
            <person name="Klenk H.-P."/>
        </authorList>
    </citation>
    <scope>NUCLEOTIDE SEQUENCE [LARGE SCALE GENOMIC DNA]</scope>
    <source>
        <strain evidence="3 4">DSM 19426</strain>
    </source>
</reference>
<comment type="caution">
    <text evidence="3">The sequence shown here is derived from an EMBL/GenBank/DDBJ whole genome shotgun (WGS) entry which is preliminary data.</text>
</comment>
<dbReference type="Proteomes" id="UP001183648">
    <property type="component" value="Unassembled WGS sequence"/>
</dbReference>
<dbReference type="Pfam" id="PF00857">
    <property type="entry name" value="Isochorismatase"/>
    <property type="match status" value="1"/>
</dbReference>
<dbReference type="SUPFAM" id="SSF52499">
    <property type="entry name" value="Isochorismatase-like hydrolases"/>
    <property type="match status" value="1"/>
</dbReference>
<proteinExistence type="predicted"/>